<dbReference type="GO" id="GO:0006900">
    <property type="term" value="P:vesicle budding from membrane"/>
    <property type="evidence" value="ECO:0007669"/>
    <property type="project" value="TreeGrafter"/>
</dbReference>
<dbReference type="GO" id="GO:0000815">
    <property type="term" value="C:ESCRT III complex"/>
    <property type="evidence" value="ECO:0007669"/>
    <property type="project" value="TreeGrafter"/>
</dbReference>
<dbReference type="VEuPathDB" id="VectorBase:CSON003488"/>
<dbReference type="Pfam" id="PF25880">
    <property type="entry name" value="WHD_CHMP7_1st"/>
    <property type="match status" value="1"/>
</dbReference>
<evidence type="ECO:0000313" key="3">
    <source>
        <dbReference type="EMBL" id="SSX31287.1"/>
    </source>
</evidence>
<sequence length="423" mass="48223">MESWNDEHKMGNYYAEFRPYQLNPENYEGKMRFWKQLIKSYCEHKGSAEFSIIELKRAFKRKNVSPYCLPKVIDDMFDKQEIKLKEQFLEVPQQTWSGWAMNMLVKKPLKWGITKVKEQVMTVRDETTSYVCSEVVSTQADTLHNLFEKSYDIVLSKDDILKKVDKIQLSVVGADLALHHLMCENRVWIETGDDGKTLCKFAAPNSKVSPITQLERSIYTLEETEKSLETIIDGIEKEIDVTTVSIKQCLKDGRKQAAKVHLKKRHALEKNLEKRMSVLESVQAMILRIHDTQKDKDVLSAYKIGTDALKNALAGSGITLDSVDETIEQMKEAIEVHDDIQSGLASPAREILVDDDDLEKELEDLLNEEPTGGDVGGQASPPQKTDNFDEEIEKRLKGLKFDVHELPEIEKSLNSLSLDGNQA</sequence>
<accession>A0A336MSN9</accession>
<name>A0A336MSN9_CULSO</name>
<dbReference type="GO" id="GO:0032511">
    <property type="term" value="P:late endosome to vacuole transport via multivesicular body sorting pathway"/>
    <property type="evidence" value="ECO:0007669"/>
    <property type="project" value="TreeGrafter"/>
</dbReference>
<evidence type="ECO:0000256" key="1">
    <source>
        <dbReference type="ARBA" id="ARBA00006190"/>
    </source>
</evidence>
<dbReference type="GO" id="GO:0005771">
    <property type="term" value="C:multivesicular body"/>
    <property type="evidence" value="ECO:0007669"/>
    <property type="project" value="TreeGrafter"/>
</dbReference>
<protein>
    <submittedName>
        <fullName evidence="3">CSON003488 protein</fullName>
    </submittedName>
</protein>
<dbReference type="EMBL" id="UFQT01001639">
    <property type="protein sequence ID" value="SSX31287.1"/>
    <property type="molecule type" value="Genomic_DNA"/>
</dbReference>
<evidence type="ECO:0000256" key="2">
    <source>
        <dbReference type="SAM" id="MobiDB-lite"/>
    </source>
</evidence>
<dbReference type="GO" id="GO:0009898">
    <property type="term" value="C:cytoplasmic side of plasma membrane"/>
    <property type="evidence" value="ECO:0007669"/>
    <property type="project" value="TreeGrafter"/>
</dbReference>
<dbReference type="Gene3D" id="6.10.140.1230">
    <property type="match status" value="1"/>
</dbReference>
<comment type="similarity">
    <text evidence="1">Belongs to the SNF7 family.</text>
</comment>
<dbReference type="Pfam" id="PF03357">
    <property type="entry name" value="Snf7"/>
    <property type="match status" value="1"/>
</dbReference>
<gene>
    <name evidence="3" type="primary">CSON003488</name>
</gene>
<dbReference type="PANTHER" id="PTHR22761:SF21">
    <property type="entry name" value="CHARGED MULTIVESICULAR BODY PROTEIN 7"/>
    <property type="match status" value="1"/>
</dbReference>
<dbReference type="OMA" id="NEQMATT"/>
<dbReference type="InterPro" id="IPR005024">
    <property type="entry name" value="Snf7_fam"/>
</dbReference>
<feature type="region of interest" description="Disordered" evidence="2">
    <location>
        <begin position="366"/>
        <end position="390"/>
    </location>
</feature>
<reference evidence="3" key="1">
    <citation type="submission" date="2018-07" db="EMBL/GenBank/DDBJ databases">
        <authorList>
            <person name="Quirk P.G."/>
            <person name="Krulwich T.A."/>
        </authorList>
    </citation>
    <scope>NUCLEOTIDE SEQUENCE</scope>
</reference>
<dbReference type="AlphaFoldDB" id="A0A336MSN9"/>
<proteinExistence type="inferred from homology"/>
<dbReference type="PANTHER" id="PTHR22761">
    <property type="entry name" value="CHARGED MULTIVESICULAR BODY PROTEIN"/>
    <property type="match status" value="1"/>
</dbReference>
<organism evidence="3">
    <name type="scientific">Culicoides sonorensis</name>
    <name type="common">Biting midge</name>
    <dbReference type="NCBI Taxonomy" id="179676"/>
    <lineage>
        <taxon>Eukaryota</taxon>
        <taxon>Metazoa</taxon>
        <taxon>Ecdysozoa</taxon>
        <taxon>Arthropoda</taxon>
        <taxon>Hexapoda</taxon>
        <taxon>Insecta</taxon>
        <taxon>Pterygota</taxon>
        <taxon>Neoptera</taxon>
        <taxon>Endopterygota</taxon>
        <taxon>Diptera</taxon>
        <taxon>Nematocera</taxon>
        <taxon>Chironomoidea</taxon>
        <taxon>Ceratopogonidae</taxon>
        <taxon>Ceratopogoninae</taxon>
        <taxon>Culicoides</taxon>
        <taxon>Monoculicoides</taxon>
    </lineage>
</organism>